<feature type="transmembrane region" description="Helical" evidence="9">
    <location>
        <begin position="235"/>
        <end position="254"/>
    </location>
</feature>
<keyword evidence="4" id="KW-0997">Cell inner membrane</keyword>
<feature type="domain" description="Type II secretion system protein GspF" evidence="10">
    <location>
        <begin position="285"/>
        <end position="405"/>
    </location>
</feature>
<dbReference type="PRINTS" id="PR00812">
    <property type="entry name" value="BCTERIALGSPF"/>
</dbReference>
<evidence type="ECO:0000256" key="4">
    <source>
        <dbReference type="ARBA" id="ARBA00022519"/>
    </source>
</evidence>
<dbReference type="InterPro" id="IPR042094">
    <property type="entry name" value="T2SS_GspF_sf"/>
</dbReference>
<evidence type="ECO:0000259" key="10">
    <source>
        <dbReference type="Pfam" id="PF00482"/>
    </source>
</evidence>
<keyword evidence="5 9" id="KW-0812">Transmembrane</keyword>
<accession>E7C579</accession>
<feature type="domain" description="Type II secretion system protein GspF" evidence="10">
    <location>
        <begin position="82"/>
        <end position="205"/>
    </location>
</feature>
<dbReference type="InterPro" id="IPR018076">
    <property type="entry name" value="T2SS_GspF_dom"/>
</dbReference>
<feature type="region of interest" description="Disordered" evidence="8">
    <location>
        <begin position="1"/>
        <end position="22"/>
    </location>
</feature>
<name>E7C579_9BACT</name>
<comment type="similarity">
    <text evidence="2">Belongs to the GSP F family.</text>
</comment>
<evidence type="ECO:0000256" key="2">
    <source>
        <dbReference type="ARBA" id="ARBA00005745"/>
    </source>
</evidence>
<keyword evidence="7 9" id="KW-0472">Membrane</keyword>
<keyword evidence="6 9" id="KW-1133">Transmembrane helix</keyword>
<dbReference type="InterPro" id="IPR003004">
    <property type="entry name" value="GspF/PilC"/>
</dbReference>
<dbReference type="PANTHER" id="PTHR30012:SF0">
    <property type="entry name" value="TYPE II SECRETION SYSTEM PROTEIN F-RELATED"/>
    <property type="match status" value="1"/>
</dbReference>
<feature type="transmembrane region" description="Helical" evidence="9">
    <location>
        <begin position="178"/>
        <end position="204"/>
    </location>
</feature>
<dbReference type="AlphaFoldDB" id="E7C579"/>
<feature type="region of interest" description="Disordered" evidence="8">
    <location>
        <begin position="41"/>
        <end position="70"/>
    </location>
</feature>
<protein>
    <submittedName>
        <fullName evidence="11">Type II secretory pathway, component PulF</fullName>
    </submittedName>
</protein>
<proteinExistence type="inferred from homology"/>
<dbReference type="Pfam" id="PF00482">
    <property type="entry name" value="T2SSF"/>
    <property type="match status" value="2"/>
</dbReference>
<sequence length="417" mass="45898">MAVFQYTARDASGGQTSGTINSPDRNVAVSELMNQGLTPISVTGDDDTVSVSTRRSSADEEAPVRRFGRRRKKPKLQDLANFTRQLANLLKAGMPLTGALNSMTSLDSDGIPKSVCAQLLADVREGRTLSVSMGKFPEIFPDMYLNMVKAGESSGSMVEVLKRLADHYERFAEVRQKIISALVYPVFVMGLGFLLIFVFMSYILPKFMTIFKGMKVQLPLSTRILEGMSGFFENWWWLVLIIGGLHVFFLKSYLSSPRGRERFDGWILEAPLISRIVRPNLFGQFSRTLGALLQNGVPVLTALRITENVVQNVVIQQAIAKTREGVTDGKTLAQPLARGGVFPKLLVDLVHIGEQTGDVPAALNNIAETYDNELTVNLRTVTTLIEPILIMFIAGAVAFMLVGVLQAMFTITSTIGR</sequence>
<evidence type="ECO:0000256" key="5">
    <source>
        <dbReference type="ARBA" id="ARBA00022692"/>
    </source>
</evidence>
<evidence type="ECO:0000256" key="8">
    <source>
        <dbReference type="SAM" id="MobiDB-lite"/>
    </source>
</evidence>
<evidence type="ECO:0000256" key="3">
    <source>
        <dbReference type="ARBA" id="ARBA00022475"/>
    </source>
</evidence>
<evidence type="ECO:0000313" key="11">
    <source>
        <dbReference type="EMBL" id="ADI22603.1"/>
    </source>
</evidence>
<dbReference type="PANTHER" id="PTHR30012">
    <property type="entry name" value="GENERAL SECRETION PATHWAY PROTEIN"/>
    <property type="match status" value="1"/>
</dbReference>
<comment type="subcellular location">
    <subcellularLocation>
        <location evidence="1">Cell inner membrane</location>
        <topology evidence="1">Multi-pass membrane protein</topology>
    </subcellularLocation>
</comment>
<evidence type="ECO:0000256" key="9">
    <source>
        <dbReference type="SAM" id="Phobius"/>
    </source>
</evidence>
<dbReference type="FunFam" id="1.20.81.30:FF:000001">
    <property type="entry name" value="Type II secretion system protein F"/>
    <property type="match status" value="1"/>
</dbReference>
<dbReference type="EMBL" id="GU567991">
    <property type="protein sequence ID" value="ADI22603.1"/>
    <property type="molecule type" value="Genomic_DNA"/>
</dbReference>
<keyword evidence="3" id="KW-1003">Cell membrane</keyword>
<evidence type="ECO:0000256" key="1">
    <source>
        <dbReference type="ARBA" id="ARBA00004429"/>
    </source>
</evidence>
<dbReference type="Gene3D" id="1.20.81.30">
    <property type="entry name" value="Type II secretion system (T2SS), domain F"/>
    <property type="match status" value="2"/>
</dbReference>
<evidence type="ECO:0000256" key="7">
    <source>
        <dbReference type="ARBA" id="ARBA00023136"/>
    </source>
</evidence>
<evidence type="ECO:0000256" key="6">
    <source>
        <dbReference type="ARBA" id="ARBA00022989"/>
    </source>
</evidence>
<feature type="compositionally biased region" description="Polar residues" evidence="8">
    <location>
        <begin position="13"/>
        <end position="22"/>
    </location>
</feature>
<dbReference type="GO" id="GO:0005886">
    <property type="term" value="C:plasma membrane"/>
    <property type="evidence" value="ECO:0007669"/>
    <property type="project" value="UniProtKB-SubCell"/>
</dbReference>
<organism evidence="11">
    <name type="scientific">uncultured verrucomicrobium HF0500_16O23</name>
    <dbReference type="NCBI Taxonomy" id="723598"/>
    <lineage>
        <taxon>Bacteria</taxon>
        <taxon>Pseudomonadati</taxon>
        <taxon>Verrucomicrobiota</taxon>
        <taxon>environmental samples</taxon>
    </lineage>
</organism>
<reference evidence="11" key="1">
    <citation type="submission" date="2010-01" db="EMBL/GenBank/DDBJ databases">
        <title>Genome fragments of uncultured bacteria from the North Pacific subtropical Gyre.</title>
        <authorList>
            <person name="Pham V.D."/>
            <person name="Delong E.F."/>
        </authorList>
    </citation>
    <scope>NUCLEOTIDE SEQUENCE</scope>
</reference>
<feature type="transmembrane region" description="Helical" evidence="9">
    <location>
        <begin position="388"/>
        <end position="409"/>
    </location>
</feature>